<evidence type="ECO:0000256" key="11">
    <source>
        <dbReference type="RuleBase" id="RU000679"/>
    </source>
</evidence>
<dbReference type="Proteomes" id="UP000085678">
    <property type="component" value="Unplaced"/>
</dbReference>
<keyword evidence="5 12" id="KW-1133">Transmembrane helix</keyword>
<keyword evidence="8 12" id="KW-0472">Membrane</keyword>
<dbReference type="InterPro" id="IPR001873">
    <property type="entry name" value="ENaC"/>
</dbReference>
<dbReference type="Pfam" id="PF00858">
    <property type="entry name" value="ASC"/>
    <property type="match status" value="1"/>
</dbReference>
<evidence type="ECO:0000256" key="3">
    <source>
        <dbReference type="ARBA" id="ARBA00022461"/>
    </source>
</evidence>
<accession>A0A1S3JVV4</accession>
<keyword evidence="6" id="KW-0915">Sodium</keyword>
<dbReference type="GeneID" id="106176599"/>
<name>A0A1S3JVV4_LINAN</name>
<keyword evidence="3 11" id="KW-0894">Sodium channel</keyword>
<dbReference type="RefSeq" id="XP_013414523.1">
    <property type="nucleotide sequence ID" value="XM_013559069.2"/>
</dbReference>
<dbReference type="PANTHER" id="PTHR11690">
    <property type="entry name" value="AMILORIDE-SENSITIVE SODIUM CHANNEL-RELATED"/>
    <property type="match status" value="1"/>
</dbReference>
<keyword evidence="7 11" id="KW-0406">Ion transport</keyword>
<dbReference type="InParanoid" id="A0A1S3JVV4"/>
<keyword evidence="9 11" id="KW-0739">Sodium transport</keyword>
<feature type="transmembrane region" description="Helical" evidence="12">
    <location>
        <begin position="85"/>
        <end position="107"/>
    </location>
</feature>
<evidence type="ECO:0000256" key="9">
    <source>
        <dbReference type="ARBA" id="ARBA00023201"/>
    </source>
</evidence>
<evidence type="ECO:0000313" key="13">
    <source>
        <dbReference type="Proteomes" id="UP000085678"/>
    </source>
</evidence>
<organism evidence="13 14">
    <name type="scientific">Lingula anatina</name>
    <name type="common">Brachiopod</name>
    <name type="synonym">Lingula unguis</name>
    <dbReference type="NCBI Taxonomy" id="7574"/>
    <lineage>
        <taxon>Eukaryota</taxon>
        <taxon>Metazoa</taxon>
        <taxon>Spiralia</taxon>
        <taxon>Lophotrochozoa</taxon>
        <taxon>Brachiopoda</taxon>
        <taxon>Linguliformea</taxon>
        <taxon>Lingulata</taxon>
        <taxon>Lingulida</taxon>
        <taxon>Linguloidea</taxon>
        <taxon>Lingulidae</taxon>
        <taxon>Lingula</taxon>
    </lineage>
</organism>
<keyword evidence="10 11" id="KW-0407">Ion channel</keyword>
<dbReference type="AlphaFoldDB" id="A0A1S3JVV4"/>
<evidence type="ECO:0000256" key="2">
    <source>
        <dbReference type="ARBA" id="ARBA00022448"/>
    </source>
</evidence>
<proteinExistence type="inferred from homology"/>
<evidence type="ECO:0000256" key="5">
    <source>
        <dbReference type="ARBA" id="ARBA00022989"/>
    </source>
</evidence>
<reference evidence="14" key="1">
    <citation type="submission" date="2025-08" db="UniProtKB">
        <authorList>
            <consortium name="RefSeq"/>
        </authorList>
    </citation>
    <scope>IDENTIFICATION</scope>
    <source>
        <tissue evidence="14">Gonads</tissue>
    </source>
</reference>
<evidence type="ECO:0000256" key="8">
    <source>
        <dbReference type="ARBA" id="ARBA00023136"/>
    </source>
</evidence>
<evidence type="ECO:0000256" key="12">
    <source>
        <dbReference type="SAM" id="Phobius"/>
    </source>
</evidence>
<dbReference type="GO" id="GO:0015280">
    <property type="term" value="F:ligand-gated sodium channel activity"/>
    <property type="evidence" value="ECO:0007669"/>
    <property type="project" value="TreeGrafter"/>
</dbReference>
<gene>
    <name evidence="14" type="primary">LOC106176599</name>
</gene>
<keyword evidence="4 11" id="KW-0812">Transmembrane</keyword>
<dbReference type="OrthoDB" id="6021021at2759"/>
<evidence type="ECO:0000256" key="1">
    <source>
        <dbReference type="ARBA" id="ARBA00004141"/>
    </source>
</evidence>
<comment type="subcellular location">
    <subcellularLocation>
        <location evidence="1">Membrane</location>
        <topology evidence="1">Multi-pass membrane protein</topology>
    </subcellularLocation>
</comment>
<dbReference type="KEGG" id="lak:106176599"/>
<dbReference type="Gene3D" id="2.60.470.10">
    <property type="entry name" value="Acid-sensing ion channels like domains"/>
    <property type="match status" value="1"/>
</dbReference>
<keyword evidence="13" id="KW-1185">Reference proteome</keyword>
<dbReference type="Gene3D" id="1.10.287.770">
    <property type="entry name" value="YojJ-like"/>
    <property type="match status" value="1"/>
</dbReference>
<dbReference type="PRINTS" id="PR01078">
    <property type="entry name" value="AMINACHANNEL"/>
</dbReference>
<evidence type="ECO:0000256" key="6">
    <source>
        <dbReference type="ARBA" id="ARBA00023053"/>
    </source>
</evidence>
<dbReference type="FunCoup" id="A0A1S3JVV4">
    <property type="interactions" value="56"/>
</dbReference>
<comment type="similarity">
    <text evidence="11">Belongs to the amiloride-sensitive sodium channel (TC 1.A.6) family.</text>
</comment>
<sequence>MSQVDPFSVDYRTSERKQAFTDDGLISFNVYNRGKQKQNSRDIVKQFKAEKDGDDEFSLSSELSSFANDVSILGMKQIVNPKFSLFRRATWLCFVLAGTGFLIYHLWNRLDYYFSNPASVNIRVNYDGSLLFPTVTICNNNVFLKSKLAANNETYIGDLFYPSFDSYPNWSAYNFTGFNWTDFYYRNGYSVMDVFGGFCFWKSSPCQANVLKPVITEHGVCYQFNSGDEGKRSDVEGSLYGLMISFMTKQEEYLVGSYIAGYTILLHNSKDHPNVVTQGFQVAPGGSANVAIKQKYVKNLPQPHGQCADKQLAYFPHYSKINCQAECLHNKTIEKCGCRLVYYPEVPGLRECSPIDVNTCWGPLLTNVSQIMKNCACTEACETFYFEYSVTTGLVSDVSAQAAAVFLNTTQTYVEKNYLAVYLYYKEMSYEEVIQQEAYSTLTLLADIGGALGLILGSTLMTVAEILDFFLGLSIWKFFGVKL</sequence>
<evidence type="ECO:0000313" key="14">
    <source>
        <dbReference type="RefSeq" id="XP_013414523.1"/>
    </source>
</evidence>
<evidence type="ECO:0000256" key="7">
    <source>
        <dbReference type="ARBA" id="ARBA00023065"/>
    </source>
</evidence>
<protein>
    <submittedName>
        <fullName evidence="14">Acid-sensing ion channel 1C</fullName>
    </submittedName>
</protein>
<dbReference type="GO" id="GO:0005886">
    <property type="term" value="C:plasma membrane"/>
    <property type="evidence" value="ECO:0007669"/>
    <property type="project" value="TreeGrafter"/>
</dbReference>
<evidence type="ECO:0000256" key="10">
    <source>
        <dbReference type="ARBA" id="ARBA00023303"/>
    </source>
</evidence>
<keyword evidence="2 11" id="KW-0813">Transport</keyword>
<evidence type="ECO:0000256" key="4">
    <source>
        <dbReference type="ARBA" id="ARBA00022692"/>
    </source>
</evidence>